<proteinExistence type="predicted"/>
<dbReference type="InterPro" id="IPR008753">
    <property type="entry name" value="Peptidase_M13_N"/>
</dbReference>
<organism evidence="2 3">
    <name type="scientific">Clavelina lepadiformis</name>
    <name type="common">Light-bulb sea squirt</name>
    <name type="synonym">Ascidia lepadiformis</name>
    <dbReference type="NCBI Taxonomy" id="159417"/>
    <lineage>
        <taxon>Eukaryota</taxon>
        <taxon>Metazoa</taxon>
        <taxon>Chordata</taxon>
        <taxon>Tunicata</taxon>
        <taxon>Ascidiacea</taxon>
        <taxon>Aplousobranchia</taxon>
        <taxon>Clavelinidae</taxon>
        <taxon>Clavelina</taxon>
    </lineage>
</organism>
<comment type="caution">
    <text evidence="2">The sequence shown here is derived from an EMBL/GenBank/DDBJ whole genome shotgun (WGS) entry which is preliminary data.</text>
</comment>
<protein>
    <recommendedName>
        <fullName evidence="1">Peptidase M13 N-terminal domain-containing protein</fullName>
    </recommendedName>
</protein>
<dbReference type="Proteomes" id="UP001642483">
    <property type="component" value="Unassembled WGS sequence"/>
</dbReference>
<gene>
    <name evidence="2" type="ORF">CVLEPA_LOCUS32007</name>
</gene>
<evidence type="ECO:0000259" key="1">
    <source>
        <dbReference type="Pfam" id="PF05649"/>
    </source>
</evidence>
<reference evidence="2 3" key="1">
    <citation type="submission" date="2024-02" db="EMBL/GenBank/DDBJ databases">
        <authorList>
            <person name="Daric V."/>
            <person name="Darras S."/>
        </authorList>
    </citation>
    <scope>NUCLEOTIDE SEQUENCE [LARGE SCALE GENOMIC DNA]</scope>
</reference>
<sequence length="82" mass="9128">MMLETDIARAIELKNETGNFTSGYNKVSLQELANEVPGLNWTDYVNAVMSATAITVDADEKIVVYDMNYVKSFVGIINGKYE</sequence>
<dbReference type="SUPFAM" id="SSF55486">
    <property type="entry name" value="Metalloproteases ('zincins'), catalytic domain"/>
    <property type="match status" value="1"/>
</dbReference>
<feature type="domain" description="Peptidase M13 N-terminal" evidence="1">
    <location>
        <begin position="2"/>
        <end position="78"/>
    </location>
</feature>
<dbReference type="Pfam" id="PF05649">
    <property type="entry name" value="Peptidase_M13_N"/>
    <property type="match status" value="1"/>
</dbReference>
<name>A0ABP0H4B3_CLALP</name>
<evidence type="ECO:0000313" key="2">
    <source>
        <dbReference type="EMBL" id="CAK8698577.1"/>
    </source>
</evidence>
<dbReference type="Gene3D" id="1.10.1380.10">
    <property type="entry name" value="Neutral endopeptidase , domain2"/>
    <property type="match status" value="1"/>
</dbReference>
<evidence type="ECO:0000313" key="3">
    <source>
        <dbReference type="Proteomes" id="UP001642483"/>
    </source>
</evidence>
<dbReference type="InterPro" id="IPR042089">
    <property type="entry name" value="Peptidase_M13_dom_2"/>
</dbReference>
<keyword evidence="3" id="KW-1185">Reference proteome</keyword>
<dbReference type="EMBL" id="CAWYQH010000174">
    <property type="protein sequence ID" value="CAK8698577.1"/>
    <property type="molecule type" value="Genomic_DNA"/>
</dbReference>
<accession>A0ABP0H4B3</accession>